<feature type="transmembrane region" description="Helical" evidence="2">
    <location>
        <begin position="42"/>
        <end position="69"/>
    </location>
</feature>
<name>A0AAN7JZM5_9MYRT</name>
<evidence type="ECO:0000313" key="4">
    <source>
        <dbReference type="Proteomes" id="UP001345219"/>
    </source>
</evidence>
<accession>A0AAN7JZM5</accession>
<feature type="region of interest" description="Disordered" evidence="1">
    <location>
        <begin position="1"/>
        <end position="22"/>
    </location>
</feature>
<organism evidence="3 4">
    <name type="scientific">Trapa incisa</name>
    <dbReference type="NCBI Taxonomy" id="236973"/>
    <lineage>
        <taxon>Eukaryota</taxon>
        <taxon>Viridiplantae</taxon>
        <taxon>Streptophyta</taxon>
        <taxon>Embryophyta</taxon>
        <taxon>Tracheophyta</taxon>
        <taxon>Spermatophyta</taxon>
        <taxon>Magnoliopsida</taxon>
        <taxon>eudicotyledons</taxon>
        <taxon>Gunneridae</taxon>
        <taxon>Pentapetalae</taxon>
        <taxon>rosids</taxon>
        <taxon>malvids</taxon>
        <taxon>Myrtales</taxon>
        <taxon>Lythraceae</taxon>
        <taxon>Trapa</taxon>
    </lineage>
</organism>
<comment type="caution">
    <text evidence="3">The sequence shown here is derived from an EMBL/GenBank/DDBJ whole genome shotgun (WGS) entry which is preliminary data.</text>
</comment>
<proteinExistence type="predicted"/>
<sequence length="104" mass="12092">MNKRNSQLNKGEKKEEKKNHNNASIKLAVPQTEISSFFFLQIVHFLSIFFSCTVSITIPAILVVLHVWIRSQSEYCRLSQVLNARRPEPDLLLVIIWVDPETRK</sequence>
<evidence type="ECO:0000313" key="3">
    <source>
        <dbReference type="EMBL" id="KAK4755947.1"/>
    </source>
</evidence>
<dbReference type="EMBL" id="JAXIOK010000014">
    <property type="protein sequence ID" value="KAK4755947.1"/>
    <property type="molecule type" value="Genomic_DNA"/>
</dbReference>
<evidence type="ECO:0000256" key="2">
    <source>
        <dbReference type="SAM" id="Phobius"/>
    </source>
</evidence>
<reference evidence="3 4" key="1">
    <citation type="journal article" date="2023" name="Hortic Res">
        <title>Pangenome of water caltrop reveals structural variations and asymmetric subgenome divergence after allopolyploidization.</title>
        <authorList>
            <person name="Zhang X."/>
            <person name="Chen Y."/>
            <person name="Wang L."/>
            <person name="Yuan Y."/>
            <person name="Fang M."/>
            <person name="Shi L."/>
            <person name="Lu R."/>
            <person name="Comes H.P."/>
            <person name="Ma Y."/>
            <person name="Chen Y."/>
            <person name="Huang G."/>
            <person name="Zhou Y."/>
            <person name="Zheng Z."/>
            <person name="Qiu Y."/>
        </authorList>
    </citation>
    <scope>NUCLEOTIDE SEQUENCE [LARGE SCALE GENOMIC DNA]</scope>
    <source>
        <tissue evidence="3">Roots</tissue>
    </source>
</reference>
<keyword evidence="2" id="KW-0472">Membrane</keyword>
<keyword evidence="2" id="KW-1133">Transmembrane helix</keyword>
<keyword evidence="4" id="KW-1185">Reference proteome</keyword>
<protein>
    <submittedName>
        <fullName evidence="3">Uncharacterized protein</fullName>
    </submittedName>
</protein>
<dbReference type="Proteomes" id="UP001345219">
    <property type="component" value="Chromosome 8"/>
</dbReference>
<dbReference type="AlphaFoldDB" id="A0AAN7JZM5"/>
<feature type="compositionally biased region" description="Basic and acidic residues" evidence="1">
    <location>
        <begin position="10"/>
        <end position="19"/>
    </location>
</feature>
<gene>
    <name evidence="3" type="ORF">SAY87_009704</name>
</gene>
<evidence type="ECO:0000256" key="1">
    <source>
        <dbReference type="SAM" id="MobiDB-lite"/>
    </source>
</evidence>
<keyword evidence="2" id="KW-0812">Transmembrane</keyword>